<dbReference type="InterPro" id="IPR016155">
    <property type="entry name" value="Mopterin_synth/thiamin_S_b"/>
</dbReference>
<name>M1PW92_9ZZZZ</name>
<evidence type="ECO:0000313" key="1">
    <source>
        <dbReference type="EMBL" id="AGF93424.1"/>
    </source>
</evidence>
<proteinExistence type="predicted"/>
<dbReference type="EMBL" id="JX684091">
    <property type="protein sequence ID" value="AGF93424.1"/>
    <property type="molecule type" value="Genomic_DNA"/>
</dbReference>
<dbReference type="AlphaFoldDB" id="M1PW92"/>
<dbReference type="InterPro" id="IPR012675">
    <property type="entry name" value="Beta-grasp_dom_sf"/>
</dbReference>
<dbReference type="InterPro" id="IPR003749">
    <property type="entry name" value="ThiS/MoaD-like"/>
</dbReference>
<dbReference type="Pfam" id="PF02597">
    <property type="entry name" value="ThiS"/>
    <property type="match status" value="1"/>
</dbReference>
<sequence>MSDIHVEVKVISGEGSGSYKLKPGSKLQDLLGDLNKNPETVVVKRNDKIVPEDEELEDEDKVEIISVVSGG</sequence>
<protein>
    <submittedName>
        <fullName evidence="1">Thiamine S</fullName>
    </submittedName>
</protein>
<reference evidence="1" key="1">
    <citation type="journal article" date="2013" name="Syst. Appl. Microbiol.">
        <title>New insights into the archaeal diversity of a hypersaline microbial mat obtained by a metagenomic approach.</title>
        <authorList>
            <person name="Lopez-Lopez A."/>
            <person name="Richter M."/>
            <person name="Pena A."/>
            <person name="Tamames J."/>
            <person name="Rossello-Mora R."/>
        </authorList>
    </citation>
    <scope>NUCLEOTIDE SEQUENCE</scope>
</reference>
<dbReference type="SUPFAM" id="SSF54285">
    <property type="entry name" value="MoaD/ThiS"/>
    <property type="match status" value="1"/>
</dbReference>
<accession>M1PW92</accession>
<organism evidence="1">
    <name type="scientific">uncultured organism</name>
    <dbReference type="NCBI Taxonomy" id="155900"/>
    <lineage>
        <taxon>unclassified sequences</taxon>
        <taxon>environmental samples</taxon>
    </lineage>
</organism>
<dbReference type="Gene3D" id="3.10.20.30">
    <property type="match status" value="1"/>
</dbReference>
<gene>
    <name evidence="1" type="ORF">FLSS-25_0025</name>
</gene>
<dbReference type="NCBIfam" id="TIGR01683">
    <property type="entry name" value="thiS"/>
    <property type="match status" value="1"/>
</dbReference>
<dbReference type="InterPro" id="IPR010035">
    <property type="entry name" value="Thi_S"/>
</dbReference>